<reference evidence="1" key="2">
    <citation type="submission" date="2025-08" db="UniProtKB">
        <authorList>
            <consortium name="Ensembl"/>
        </authorList>
    </citation>
    <scope>IDENTIFICATION</scope>
    <source>
        <strain evidence="1">Thoroughbred</strain>
    </source>
</reference>
<dbReference type="PaxDb" id="9796-ENSECAP00000045317"/>
<gene>
    <name evidence="3" type="primary">COX10</name>
</gene>
<sequence>MAASPHTLSSRLLTGWVGGCVWYLERRAMQESPHKFMHLFRNINKQWITFQHFNFLKRMYVTQLNRSLNQQVKPKPEPVTSPFLEKISSGQAKAEVHELRPISPPSLPLSRKANEKELIELESASVIEASIDVGNATKEEKQWKEMKLHVDDLPGILARLSKIKLTGPSSVTGSPSTQVAWSLSQNCSCRQHHLSWVCASSGTFRLALFPAYFARDRPCVLCCQLHQS</sequence>
<dbReference type="AlphaFoldDB" id="A0A3Q2II09"/>
<reference evidence="1 2" key="1">
    <citation type="journal article" date="2009" name="Science">
        <title>Genome sequence, comparative analysis, and population genetics of the domestic horse.</title>
        <authorList>
            <consortium name="Broad Institute Genome Sequencing Platform"/>
            <consortium name="Broad Institute Whole Genome Assembly Team"/>
            <person name="Wade C.M."/>
            <person name="Giulotto E."/>
            <person name="Sigurdsson S."/>
            <person name="Zoli M."/>
            <person name="Gnerre S."/>
            <person name="Imsland F."/>
            <person name="Lear T.L."/>
            <person name="Adelson D.L."/>
            <person name="Bailey E."/>
            <person name="Bellone R.R."/>
            <person name="Bloecker H."/>
            <person name="Distl O."/>
            <person name="Edgar R.C."/>
            <person name="Garber M."/>
            <person name="Leeb T."/>
            <person name="Mauceli E."/>
            <person name="MacLeod J.N."/>
            <person name="Penedo M.C.T."/>
            <person name="Raison J.M."/>
            <person name="Sharpe T."/>
            <person name="Vogel J."/>
            <person name="Andersson L."/>
            <person name="Antczak D.F."/>
            <person name="Biagi T."/>
            <person name="Binns M.M."/>
            <person name="Chowdhary B.P."/>
            <person name="Coleman S.J."/>
            <person name="Della Valle G."/>
            <person name="Fryc S."/>
            <person name="Guerin G."/>
            <person name="Hasegawa T."/>
            <person name="Hill E.W."/>
            <person name="Jurka J."/>
            <person name="Kiialainen A."/>
            <person name="Lindgren G."/>
            <person name="Liu J."/>
            <person name="Magnani E."/>
            <person name="Mickelson J.R."/>
            <person name="Murray J."/>
            <person name="Nergadze S.G."/>
            <person name="Onofrio R."/>
            <person name="Pedroni S."/>
            <person name="Piras M.F."/>
            <person name="Raudsepp T."/>
            <person name="Rocchi M."/>
            <person name="Roeed K.H."/>
            <person name="Ryder O.A."/>
            <person name="Searle S."/>
            <person name="Skow L."/>
            <person name="Swinburne J.E."/>
            <person name="Syvaenen A.C."/>
            <person name="Tozaki T."/>
            <person name="Valberg S.J."/>
            <person name="Vaudin M."/>
            <person name="White J.R."/>
            <person name="Zody M.C."/>
            <person name="Lander E.S."/>
            <person name="Lindblad-Toh K."/>
        </authorList>
    </citation>
    <scope>NUCLEOTIDE SEQUENCE [LARGE SCALE GENOMIC DNA]</scope>
    <source>
        <strain evidence="1 2">Thoroughbred</strain>
    </source>
</reference>
<dbReference type="Bgee" id="ENSECAG00000025173">
    <property type="expression patterns" value="Expressed in gluteus medius and 23 other cell types or tissues"/>
</dbReference>
<dbReference type="VGNC" id="VGNC:16797">
    <property type="gene designation" value="COX10"/>
</dbReference>
<protein>
    <submittedName>
        <fullName evidence="1">Cytochrome c oxidase assembly factor heme A:farnesyltransferase COX10</fullName>
    </submittedName>
</protein>
<keyword evidence="2" id="KW-1185">Reference proteome</keyword>
<name>A0A3Q2II09_HORSE</name>
<dbReference type="GeneTree" id="ENSGT00940000153771"/>
<evidence type="ECO:0000313" key="2">
    <source>
        <dbReference type="Proteomes" id="UP000002281"/>
    </source>
</evidence>
<reference evidence="1" key="3">
    <citation type="submission" date="2025-09" db="UniProtKB">
        <authorList>
            <consortium name="Ensembl"/>
        </authorList>
    </citation>
    <scope>IDENTIFICATION</scope>
    <source>
        <strain evidence="1">Thoroughbred</strain>
    </source>
</reference>
<dbReference type="Proteomes" id="UP000002281">
    <property type="component" value="Chromosome 11"/>
</dbReference>
<proteinExistence type="predicted"/>
<dbReference type="STRING" id="9796.ENSECAP00000045317"/>
<dbReference type="Ensembl" id="ENSECAT00000030293.2">
    <property type="protein sequence ID" value="ENSECAP00000045317.2"/>
    <property type="gene ID" value="ENSECAG00000025173.4"/>
</dbReference>
<evidence type="ECO:0000313" key="3">
    <source>
        <dbReference type="VGNC" id="VGNC:16797"/>
    </source>
</evidence>
<accession>A0A3Q2II09</accession>
<dbReference type="InParanoid" id="A0A3Q2II09"/>
<organism evidence="1 2">
    <name type="scientific">Equus caballus</name>
    <name type="common">Horse</name>
    <dbReference type="NCBI Taxonomy" id="9796"/>
    <lineage>
        <taxon>Eukaryota</taxon>
        <taxon>Metazoa</taxon>
        <taxon>Chordata</taxon>
        <taxon>Craniata</taxon>
        <taxon>Vertebrata</taxon>
        <taxon>Euteleostomi</taxon>
        <taxon>Mammalia</taxon>
        <taxon>Eutheria</taxon>
        <taxon>Laurasiatheria</taxon>
        <taxon>Perissodactyla</taxon>
        <taxon>Equidae</taxon>
        <taxon>Equus</taxon>
    </lineage>
</organism>
<dbReference type="FunCoup" id="A0A3Q2II09">
    <property type="interactions" value="2490"/>
</dbReference>
<evidence type="ECO:0000313" key="1">
    <source>
        <dbReference type="Ensembl" id="ENSECAP00000045317.2"/>
    </source>
</evidence>